<keyword evidence="3" id="KW-0276">Fatty acid metabolism</keyword>
<keyword evidence="6" id="KW-0175">Coiled coil</keyword>
<dbReference type="RefSeq" id="WP_377932444.1">
    <property type="nucleotide sequence ID" value="NZ_JBHUEA010000004.1"/>
</dbReference>
<comment type="caution">
    <text evidence="8">The sequence shown here is derived from an EMBL/GenBank/DDBJ whole genome shotgun (WGS) entry which is preliminary data.</text>
</comment>
<dbReference type="CDD" id="cd05907">
    <property type="entry name" value="VL_LC_FACS_like"/>
    <property type="match status" value="1"/>
</dbReference>
<evidence type="ECO:0000256" key="5">
    <source>
        <dbReference type="ARBA" id="ARBA00032875"/>
    </source>
</evidence>
<dbReference type="PROSITE" id="PS00455">
    <property type="entry name" value="AMP_BINDING"/>
    <property type="match status" value="1"/>
</dbReference>
<name>A0ABW4LFK1_9MICO</name>
<evidence type="ECO:0000259" key="7">
    <source>
        <dbReference type="Pfam" id="PF00501"/>
    </source>
</evidence>
<dbReference type="SUPFAM" id="SSF56801">
    <property type="entry name" value="Acetyl-CoA synthetase-like"/>
    <property type="match status" value="1"/>
</dbReference>
<keyword evidence="4" id="KW-0443">Lipid metabolism</keyword>
<evidence type="ECO:0000256" key="2">
    <source>
        <dbReference type="ARBA" id="ARBA00022598"/>
    </source>
</evidence>
<evidence type="ECO:0000256" key="4">
    <source>
        <dbReference type="ARBA" id="ARBA00023098"/>
    </source>
</evidence>
<dbReference type="InterPro" id="IPR000873">
    <property type="entry name" value="AMP-dep_synth/lig_dom"/>
</dbReference>
<dbReference type="Pfam" id="PF23562">
    <property type="entry name" value="AMP-binding_C_3"/>
    <property type="match status" value="1"/>
</dbReference>
<dbReference type="InterPro" id="IPR020845">
    <property type="entry name" value="AMP-binding_CS"/>
</dbReference>
<feature type="domain" description="AMP-dependent synthetase/ligase" evidence="7">
    <location>
        <begin position="24"/>
        <end position="423"/>
    </location>
</feature>
<accession>A0ABW4LFK1</accession>
<dbReference type="Gene3D" id="3.40.50.12780">
    <property type="entry name" value="N-terminal domain of ligase-like"/>
    <property type="match status" value="1"/>
</dbReference>
<proteinExistence type="inferred from homology"/>
<feature type="coiled-coil region" evidence="6">
    <location>
        <begin position="580"/>
        <end position="607"/>
    </location>
</feature>
<evidence type="ECO:0000256" key="1">
    <source>
        <dbReference type="ARBA" id="ARBA00006432"/>
    </source>
</evidence>
<keyword evidence="9" id="KW-1185">Reference proteome</keyword>
<dbReference type="PANTHER" id="PTHR43272">
    <property type="entry name" value="LONG-CHAIN-FATTY-ACID--COA LIGASE"/>
    <property type="match status" value="1"/>
</dbReference>
<keyword evidence="2" id="KW-0436">Ligase</keyword>
<sequence length="607" mass="65920">MQESESRVMTEPEPALNVADLLAQRATATPDLVLFGIPEGDRWRSVTAREFRERVVAIAKGFIAAGIEPGDRIGLLSSTRYEWTLIDFAAWYAGALVVPVYETSAPEQVRWILEDSGAVAVVVETAEHYTRVDEVLPDLDDVREVWQLHLGAIDKLVAAGASVDDGEVERRRQLAVSSDTATIIYTAGTTGRPKGCVLTHGNFVELSRNAALAIPEVANDRAATLLFVTLAHVFARFISVLSVHAGVKVGHQSDTSRLVESLGSFEPTFLLAVPRVFEKVYNSAEQKAETGGRGEIFRRAADIGVAWSEAKEAGRVPFALAAKYRVADALVFRKLRGALGGRCRWAVSGSAPLGKRLNHFYRAIGVTILEGYGLTETTAPISVNRPSQPKIGTVGPPLPGTSIRITDDGEVEVRGIGVFPGYLHNEAANADAFDDGWFRTGDIGSLDEDGHLMITGRKKEIIVTAGGKNVAPAELEDPIRANPVVSQVVVVGDQRPFIAALVTLDAEMLPTWLKNKGLDGSMSLEQAAESDEVRAEVQRAIDAANTRVSRAEGVRAFRILTEDFTEGNGQLTPKMSIKRHVILERRKDDIEALYAEAKREREAQAAR</sequence>
<evidence type="ECO:0000256" key="3">
    <source>
        <dbReference type="ARBA" id="ARBA00022832"/>
    </source>
</evidence>
<dbReference type="EMBL" id="JBHUEA010000004">
    <property type="protein sequence ID" value="MFD1720794.1"/>
    <property type="molecule type" value="Genomic_DNA"/>
</dbReference>
<dbReference type="InterPro" id="IPR042099">
    <property type="entry name" value="ANL_N_sf"/>
</dbReference>
<dbReference type="Proteomes" id="UP001597347">
    <property type="component" value="Unassembled WGS sequence"/>
</dbReference>
<evidence type="ECO:0000256" key="6">
    <source>
        <dbReference type="SAM" id="Coils"/>
    </source>
</evidence>
<evidence type="ECO:0000313" key="9">
    <source>
        <dbReference type="Proteomes" id="UP001597347"/>
    </source>
</evidence>
<dbReference type="PANTHER" id="PTHR43272:SF32">
    <property type="entry name" value="AMP-DEPENDENT SYNTHETASE_LIGASE DOMAIN-CONTAINING PROTEIN"/>
    <property type="match status" value="1"/>
</dbReference>
<dbReference type="Pfam" id="PF00501">
    <property type="entry name" value="AMP-binding"/>
    <property type="match status" value="1"/>
</dbReference>
<evidence type="ECO:0000313" key="8">
    <source>
        <dbReference type="EMBL" id="MFD1720794.1"/>
    </source>
</evidence>
<organism evidence="8 9">
    <name type="scientific">Amnibacterium endophyticum</name>
    <dbReference type="NCBI Taxonomy" id="2109337"/>
    <lineage>
        <taxon>Bacteria</taxon>
        <taxon>Bacillati</taxon>
        <taxon>Actinomycetota</taxon>
        <taxon>Actinomycetes</taxon>
        <taxon>Micrococcales</taxon>
        <taxon>Microbacteriaceae</taxon>
        <taxon>Amnibacterium</taxon>
    </lineage>
</organism>
<gene>
    <name evidence="8" type="ORF">ACFSBI_04470</name>
</gene>
<comment type="similarity">
    <text evidence="1">Belongs to the ATP-dependent AMP-binding enzyme family.</text>
</comment>
<protein>
    <recommendedName>
        <fullName evidence="5">Acyl-CoA synthetase</fullName>
    </recommendedName>
</protein>
<reference evidence="9" key="1">
    <citation type="journal article" date="2019" name="Int. J. Syst. Evol. Microbiol.">
        <title>The Global Catalogue of Microorganisms (GCM) 10K type strain sequencing project: providing services to taxonomists for standard genome sequencing and annotation.</title>
        <authorList>
            <consortium name="The Broad Institute Genomics Platform"/>
            <consortium name="The Broad Institute Genome Sequencing Center for Infectious Disease"/>
            <person name="Wu L."/>
            <person name="Ma J."/>
        </authorList>
    </citation>
    <scope>NUCLEOTIDE SEQUENCE [LARGE SCALE GENOMIC DNA]</scope>
    <source>
        <strain evidence="9">CGMCC 1.12471</strain>
    </source>
</reference>